<organism evidence="2 3">
    <name type="scientific">Aestuariispira insulae</name>
    <dbReference type="NCBI Taxonomy" id="1461337"/>
    <lineage>
        <taxon>Bacteria</taxon>
        <taxon>Pseudomonadati</taxon>
        <taxon>Pseudomonadota</taxon>
        <taxon>Alphaproteobacteria</taxon>
        <taxon>Rhodospirillales</taxon>
        <taxon>Kiloniellaceae</taxon>
        <taxon>Aestuariispira</taxon>
    </lineage>
</organism>
<protein>
    <submittedName>
        <fullName evidence="2">NADH dehydrogenase</fullName>
    </submittedName>
</protein>
<comment type="caution">
    <text evidence="2">The sequence shown here is derived from an EMBL/GenBank/DDBJ whole genome shotgun (WGS) entry which is preliminary data.</text>
</comment>
<dbReference type="Proteomes" id="UP000256845">
    <property type="component" value="Unassembled WGS sequence"/>
</dbReference>
<dbReference type="PANTHER" id="PTHR12126:SF11">
    <property type="entry name" value="NADH DEHYDROGENASE [UBIQUINONE] 1 ALPHA SUBCOMPLEX SUBUNIT 9, MITOCHONDRIAL"/>
    <property type="match status" value="1"/>
</dbReference>
<dbReference type="InterPro" id="IPR051207">
    <property type="entry name" value="ComplexI_NDUFA9_subunit"/>
</dbReference>
<sequence>MRPNKVTVFGGSGFIGRSVVRRLAQMGCQVIVAVRDPEGALFLKPYGEIGQVTPVMCNIRDEKAVRMVMQGSDAVVNLVGILHESGKQTFDAIQHKGAETIARVAKELGIANFVQMSALGADKASDSEYARAKAAGEEAVLSHIPTASILRPSIVFGPNDDFFNKFASMPVPGFPLIGGGKTKFQPVYVEDVAEAVTKCLCSNDANGKVFELGGPTVYSFEELLRLVMHEMGVHKGLVPLPFFLANIIGLVGEIVGKLPIVPVFLTRDQVRQLRHDNILSGEKPGLEDLGVKAHAAEVILPTYMDRYRPGGQFNPMKMA</sequence>
<dbReference type="GO" id="GO:0044877">
    <property type="term" value="F:protein-containing complex binding"/>
    <property type="evidence" value="ECO:0007669"/>
    <property type="project" value="TreeGrafter"/>
</dbReference>
<gene>
    <name evidence="2" type="ORF">DFP90_110104</name>
</gene>
<proteinExistence type="predicted"/>
<feature type="domain" description="NAD-dependent epimerase/dehydratase" evidence="1">
    <location>
        <begin position="6"/>
        <end position="213"/>
    </location>
</feature>
<keyword evidence="3" id="KW-1185">Reference proteome</keyword>
<evidence type="ECO:0000259" key="1">
    <source>
        <dbReference type="Pfam" id="PF01370"/>
    </source>
</evidence>
<dbReference type="CDD" id="cd05271">
    <property type="entry name" value="NDUFA9_like_SDR_a"/>
    <property type="match status" value="1"/>
</dbReference>
<dbReference type="InterPro" id="IPR001509">
    <property type="entry name" value="Epimerase_deHydtase"/>
</dbReference>
<dbReference type="FunFam" id="3.40.50.720:FF:000702">
    <property type="entry name" value="NADH dehydrogenase (Ubiquinone)"/>
    <property type="match status" value="1"/>
</dbReference>
<dbReference type="OrthoDB" id="9776313at2"/>
<evidence type="ECO:0000313" key="2">
    <source>
        <dbReference type="EMBL" id="RED46195.1"/>
    </source>
</evidence>
<evidence type="ECO:0000313" key="3">
    <source>
        <dbReference type="Proteomes" id="UP000256845"/>
    </source>
</evidence>
<reference evidence="2 3" key="1">
    <citation type="submission" date="2018-07" db="EMBL/GenBank/DDBJ databases">
        <title>Genomic Encyclopedia of Type Strains, Phase III (KMG-III): the genomes of soil and plant-associated and newly described type strains.</title>
        <authorList>
            <person name="Whitman W."/>
        </authorList>
    </citation>
    <scope>NUCLEOTIDE SEQUENCE [LARGE SCALE GENOMIC DNA]</scope>
    <source>
        <strain evidence="2 3">CECT 8488</strain>
    </source>
</reference>
<dbReference type="EMBL" id="QRDW01000010">
    <property type="protein sequence ID" value="RED46195.1"/>
    <property type="molecule type" value="Genomic_DNA"/>
</dbReference>
<dbReference type="InterPro" id="IPR036291">
    <property type="entry name" value="NAD(P)-bd_dom_sf"/>
</dbReference>
<name>A0A3D9H9N8_9PROT</name>
<dbReference type="AlphaFoldDB" id="A0A3D9H9N8"/>
<dbReference type="Gene3D" id="3.40.50.720">
    <property type="entry name" value="NAD(P)-binding Rossmann-like Domain"/>
    <property type="match status" value="1"/>
</dbReference>
<accession>A0A3D9H9N8</accession>
<dbReference type="RefSeq" id="WP_115938193.1">
    <property type="nucleotide sequence ID" value="NZ_QRDW01000010.1"/>
</dbReference>
<dbReference type="SUPFAM" id="SSF51735">
    <property type="entry name" value="NAD(P)-binding Rossmann-fold domains"/>
    <property type="match status" value="1"/>
</dbReference>
<dbReference type="PANTHER" id="PTHR12126">
    <property type="entry name" value="NADH-UBIQUINONE OXIDOREDUCTASE 39 KDA SUBUNIT-RELATED"/>
    <property type="match status" value="1"/>
</dbReference>
<dbReference type="Pfam" id="PF01370">
    <property type="entry name" value="Epimerase"/>
    <property type="match status" value="1"/>
</dbReference>